<dbReference type="RefSeq" id="WP_378069747.1">
    <property type="nucleotide sequence ID" value="NZ_JBHSBL010000019.1"/>
</dbReference>
<evidence type="ECO:0008006" key="4">
    <source>
        <dbReference type="Google" id="ProtNLM"/>
    </source>
</evidence>
<protein>
    <recommendedName>
        <fullName evidence="4">Pentapeptide repeat-containing protein</fullName>
    </recommendedName>
</protein>
<feature type="compositionally biased region" description="Low complexity" evidence="1">
    <location>
        <begin position="83"/>
        <end position="100"/>
    </location>
</feature>
<name>A0ABV8J0R6_9ACTN</name>
<sequence length="100" mass="9659">MDTATVTATLGTAAFGAATFGTAGFGVDVAFAPTQTFRSLDFGATEIGFGEAALRGGTALRTGFVNSATGFRAVSASRPAVAGTPGSFSGSGSTPSARAA</sequence>
<evidence type="ECO:0000313" key="2">
    <source>
        <dbReference type="EMBL" id="MFC4068862.1"/>
    </source>
</evidence>
<proteinExistence type="predicted"/>
<gene>
    <name evidence="2" type="ORF">ACFO0C_28360</name>
</gene>
<keyword evidence="3" id="KW-1185">Reference proteome</keyword>
<organism evidence="2 3">
    <name type="scientific">Actinoplanes subglobosus</name>
    <dbReference type="NCBI Taxonomy" id="1547892"/>
    <lineage>
        <taxon>Bacteria</taxon>
        <taxon>Bacillati</taxon>
        <taxon>Actinomycetota</taxon>
        <taxon>Actinomycetes</taxon>
        <taxon>Micromonosporales</taxon>
        <taxon>Micromonosporaceae</taxon>
        <taxon>Actinoplanes</taxon>
    </lineage>
</organism>
<comment type="caution">
    <text evidence="2">The sequence shown here is derived from an EMBL/GenBank/DDBJ whole genome shotgun (WGS) entry which is preliminary data.</text>
</comment>
<accession>A0ABV8J0R6</accession>
<evidence type="ECO:0000313" key="3">
    <source>
        <dbReference type="Proteomes" id="UP001595867"/>
    </source>
</evidence>
<evidence type="ECO:0000256" key="1">
    <source>
        <dbReference type="SAM" id="MobiDB-lite"/>
    </source>
</evidence>
<dbReference type="Proteomes" id="UP001595867">
    <property type="component" value="Unassembled WGS sequence"/>
</dbReference>
<reference evidence="3" key="1">
    <citation type="journal article" date="2019" name="Int. J. Syst. Evol. Microbiol.">
        <title>The Global Catalogue of Microorganisms (GCM) 10K type strain sequencing project: providing services to taxonomists for standard genome sequencing and annotation.</title>
        <authorList>
            <consortium name="The Broad Institute Genomics Platform"/>
            <consortium name="The Broad Institute Genome Sequencing Center for Infectious Disease"/>
            <person name="Wu L."/>
            <person name="Ma J."/>
        </authorList>
    </citation>
    <scope>NUCLEOTIDE SEQUENCE [LARGE SCALE GENOMIC DNA]</scope>
    <source>
        <strain evidence="3">TBRC 5832</strain>
    </source>
</reference>
<feature type="region of interest" description="Disordered" evidence="1">
    <location>
        <begin position="78"/>
        <end position="100"/>
    </location>
</feature>
<dbReference type="EMBL" id="JBHSBL010000019">
    <property type="protein sequence ID" value="MFC4068862.1"/>
    <property type="molecule type" value="Genomic_DNA"/>
</dbReference>